<dbReference type="InterPro" id="IPR050780">
    <property type="entry name" value="Mucin_vWF_Thrombospondin_sf"/>
</dbReference>
<keyword evidence="8" id="KW-1185">Reference proteome</keyword>
<dbReference type="SMART" id="SM00214">
    <property type="entry name" value="VWC"/>
    <property type="match status" value="2"/>
</dbReference>
<keyword evidence="3" id="KW-0325">Glycoprotein</keyword>
<evidence type="ECO:0000313" key="7">
    <source>
        <dbReference type="Ensembl" id="ENSNFUP00015052791.1"/>
    </source>
</evidence>
<evidence type="ECO:0008006" key="9">
    <source>
        <dbReference type="Google" id="ProtNLM"/>
    </source>
</evidence>
<dbReference type="Gene3D" id="2.10.25.10">
    <property type="entry name" value="Laminin"/>
    <property type="match status" value="1"/>
</dbReference>
<proteinExistence type="predicted"/>
<dbReference type="PANTHER" id="PTHR11339:SF384">
    <property type="entry name" value="MUCIN-2"/>
    <property type="match status" value="1"/>
</dbReference>
<keyword evidence="1" id="KW-0677">Repeat</keyword>
<feature type="region of interest" description="Disordered" evidence="4">
    <location>
        <begin position="35"/>
        <end position="69"/>
    </location>
</feature>
<dbReference type="Ensembl" id="ENSNFUT00015055039.1">
    <property type="protein sequence ID" value="ENSNFUP00015052791.1"/>
    <property type="gene ID" value="ENSNFUG00015024588.1"/>
</dbReference>
<reference evidence="7" key="3">
    <citation type="submission" date="2025-09" db="UniProtKB">
        <authorList>
            <consortium name="Ensembl"/>
        </authorList>
    </citation>
    <scope>IDENTIFICATION</scope>
</reference>
<dbReference type="InterPro" id="IPR001846">
    <property type="entry name" value="VWF_type-D"/>
</dbReference>
<dbReference type="AlphaFoldDB" id="A0A8C6Q4C4"/>
<feature type="domain" description="VWFC" evidence="5">
    <location>
        <begin position="470"/>
        <end position="538"/>
    </location>
</feature>
<dbReference type="PROSITE" id="PS01208">
    <property type="entry name" value="VWFC_1"/>
    <property type="match status" value="1"/>
</dbReference>
<dbReference type="InterPro" id="IPR036084">
    <property type="entry name" value="Ser_inhib-like_sf"/>
</dbReference>
<reference evidence="7" key="2">
    <citation type="submission" date="2025-08" db="UniProtKB">
        <authorList>
            <consortium name="Ensembl"/>
        </authorList>
    </citation>
    <scope>IDENTIFICATION</scope>
</reference>
<evidence type="ECO:0000256" key="3">
    <source>
        <dbReference type="ARBA" id="ARBA00023180"/>
    </source>
</evidence>
<evidence type="ECO:0000259" key="5">
    <source>
        <dbReference type="PROSITE" id="PS50184"/>
    </source>
</evidence>
<dbReference type="Pfam" id="PF08742">
    <property type="entry name" value="C8"/>
    <property type="match status" value="1"/>
</dbReference>
<feature type="compositionally biased region" description="Low complexity" evidence="4">
    <location>
        <begin position="35"/>
        <end position="65"/>
    </location>
</feature>
<reference evidence="7" key="1">
    <citation type="submission" date="2014-08" db="EMBL/GenBank/DDBJ databases">
        <authorList>
            <person name="Senf B."/>
            <person name="Petzold A."/>
            <person name="Downie B.R."/>
            <person name="Koch P."/>
            <person name="Platzer M."/>
        </authorList>
    </citation>
    <scope>NUCLEOTIDE SEQUENCE [LARGE SCALE GENOMIC DNA]</scope>
    <source>
        <strain evidence="7">GRZ</strain>
    </source>
</reference>
<evidence type="ECO:0000256" key="2">
    <source>
        <dbReference type="ARBA" id="ARBA00023157"/>
    </source>
</evidence>
<dbReference type="InterPro" id="IPR001007">
    <property type="entry name" value="VWF_dom"/>
</dbReference>
<dbReference type="SMART" id="SM00216">
    <property type="entry name" value="VWD"/>
    <property type="match status" value="1"/>
</dbReference>
<evidence type="ECO:0000256" key="4">
    <source>
        <dbReference type="SAM" id="MobiDB-lite"/>
    </source>
</evidence>
<dbReference type="Pfam" id="PF00094">
    <property type="entry name" value="VWD"/>
    <property type="match status" value="1"/>
</dbReference>
<evidence type="ECO:0000259" key="6">
    <source>
        <dbReference type="PROSITE" id="PS51233"/>
    </source>
</evidence>
<accession>A0A8C6Q4C4</accession>
<dbReference type="PROSITE" id="PS50184">
    <property type="entry name" value="VWFC_2"/>
    <property type="match status" value="1"/>
</dbReference>
<dbReference type="PANTHER" id="PTHR11339">
    <property type="entry name" value="EXTRACELLULAR MATRIX GLYCOPROTEIN RELATED"/>
    <property type="match status" value="1"/>
</dbReference>
<name>A0A8C6Q4C4_NOTFU</name>
<dbReference type="PROSITE" id="PS51233">
    <property type="entry name" value="VWFD"/>
    <property type="match status" value="1"/>
</dbReference>
<feature type="domain" description="VWFD" evidence="6">
    <location>
        <begin position="138"/>
        <end position="320"/>
    </location>
</feature>
<protein>
    <recommendedName>
        <fullName evidence="9">Mucin 5B, oligomeric mucus/gel-forming</fullName>
    </recommendedName>
</protein>
<dbReference type="Proteomes" id="UP000694548">
    <property type="component" value="Chromosome sgr13"/>
</dbReference>
<evidence type="ECO:0000313" key="8">
    <source>
        <dbReference type="Proteomes" id="UP000694548"/>
    </source>
</evidence>
<dbReference type="SUPFAM" id="SSF57567">
    <property type="entry name" value="Serine protease inhibitors"/>
    <property type="match status" value="1"/>
</dbReference>
<dbReference type="InterPro" id="IPR014853">
    <property type="entry name" value="VWF/SSPO/ZAN-like_Cys-rich_dom"/>
</dbReference>
<sequence>MDKDFKPGSLIYNKTDEAGWCFTAYCNSTCGVVKHSSPCHTTTTTTPPSTSTTTPLTHSPTPRTTQRPSNDCLLLTPPRKNGETWISNNCTKEKCENGKQISEFVNCSTPTVPVCDNGHPPVKVYDENHCCIQYECTCVCSGWGDPHYITFDGQYYSFQKNCTYVLVQEIVSRYNFKVLIDNENCDATGAVTCAKALTVYYKNYVIILTQKRTPKTVNMVYINGVEKIPTISNNDFTITSTGIQLLLKIPLINAVIQFKGLVFSVDVPFSLFHGNTEGQCGVCDNKKTNDCRLRDGSIDPSCVIMANDWRVFDVNKPYCEKLPPPPPPPPPPPCKPVLCEIIMSSVFKECHGKIAPEPYYEACKFDVCHMPNSTVGCSSVEVYALLCASASVCVDWRSSANGKCDFKCPENKVYQPCGSTDVQTCNARFNDKVDQSCSQGERGCKKFTEGCFCPEGKTLFNPTSNICVSACCTGPAGEPKEIGDKWTSNCQQCVCDRSSLSVLCTPLSCPAPKPIKCTEDGEVLVNKTVDCCPNLSCVPKGVCVYNNTEYKPGSNFFKSPCEPCSCSSKQDLSSKLNIFKCDVIHCSNTCEKVLLH</sequence>
<dbReference type="GeneTree" id="ENSGT00940000156076"/>
<dbReference type="SMART" id="SM00832">
    <property type="entry name" value="C8"/>
    <property type="match status" value="1"/>
</dbReference>
<keyword evidence="2" id="KW-1015">Disulfide bond</keyword>
<evidence type="ECO:0000256" key="1">
    <source>
        <dbReference type="ARBA" id="ARBA00022737"/>
    </source>
</evidence>
<organism evidence="7 8">
    <name type="scientific">Nothobranchius furzeri</name>
    <name type="common">Turquoise killifish</name>
    <dbReference type="NCBI Taxonomy" id="105023"/>
    <lineage>
        <taxon>Eukaryota</taxon>
        <taxon>Metazoa</taxon>
        <taxon>Chordata</taxon>
        <taxon>Craniata</taxon>
        <taxon>Vertebrata</taxon>
        <taxon>Euteleostomi</taxon>
        <taxon>Actinopterygii</taxon>
        <taxon>Neopterygii</taxon>
        <taxon>Teleostei</taxon>
        <taxon>Neoteleostei</taxon>
        <taxon>Acanthomorphata</taxon>
        <taxon>Ovalentaria</taxon>
        <taxon>Atherinomorphae</taxon>
        <taxon>Cyprinodontiformes</taxon>
        <taxon>Nothobranchiidae</taxon>
        <taxon>Nothobranchius</taxon>
    </lineage>
</organism>